<evidence type="ECO:0000259" key="2">
    <source>
        <dbReference type="Pfam" id="PF07811"/>
    </source>
</evidence>
<accession>A0A0J1HBC5</accession>
<gene>
    <name evidence="3" type="ORF">ABT56_01680</name>
</gene>
<dbReference type="STRING" id="1195763.ABT56_01680"/>
<reference evidence="3 4" key="1">
    <citation type="submission" date="2015-05" db="EMBL/GenBank/DDBJ databases">
        <title>Photobacterium galathea sp. nov.</title>
        <authorList>
            <person name="Machado H."/>
            <person name="Gram L."/>
        </authorList>
    </citation>
    <scope>NUCLEOTIDE SEQUENCE [LARGE SCALE GENOMIC DNA]</scope>
    <source>
        <strain evidence="3 4">CGMCC 1.12159</strain>
    </source>
</reference>
<sequence>MVKEVAKKRALQKGVIAIEVSLCFLILVFTTFFIFEVCYQIFITTLTEHALRETVREAKQNILEPIQKGEPYNENNLFHDSIKKIFLDESSLWHFMIDKNNYDIQIDYFYSYPDFINDYQSQNLSSPLAEVTLTYQYQPMLSLSESSPSSIMRTVVVNLADSGRGK</sequence>
<organism evidence="3 4">
    <name type="scientific">Photobacterium aquae</name>
    <dbReference type="NCBI Taxonomy" id="1195763"/>
    <lineage>
        <taxon>Bacteria</taxon>
        <taxon>Pseudomonadati</taxon>
        <taxon>Pseudomonadota</taxon>
        <taxon>Gammaproteobacteria</taxon>
        <taxon>Vibrionales</taxon>
        <taxon>Vibrionaceae</taxon>
        <taxon>Photobacterium</taxon>
    </lineage>
</organism>
<evidence type="ECO:0000313" key="4">
    <source>
        <dbReference type="Proteomes" id="UP000036097"/>
    </source>
</evidence>
<keyword evidence="4" id="KW-1185">Reference proteome</keyword>
<proteinExistence type="predicted"/>
<dbReference type="PATRIC" id="fig|1195763.3.peg.363"/>
<keyword evidence="1" id="KW-0472">Membrane</keyword>
<dbReference type="EMBL" id="LDOT01000002">
    <property type="protein sequence ID" value="KLV08941.1"/>
    <property type="molecule type" value="Genomic_DNA"/>
</dbReference>
<name>A0A0J1HBC5_9GAMM</name>
<dbReference type="InterPro" id="IPR012495">
    <property type="entry name" value="TadE-like_dom"/>
</dbReference>
<dbReference type="Proteomes" id="UP000036097">
    <property type="component" value="Unassembled WGS sequence"/>
</dbReference>
<dbReference type="AlphaFoldDB" id="A0A0J1HBC5"/>
<evidence type="ECO:0000313" key="3">
    <source>
        <dbReference type="EMBL" id="KLV08941.1"/>
    </source>
</evidence>
<feature type="domain" description="TadE-like" evidence="2">
    <location>
        <begin position="14"/>
        <end position="56"/>
    </location>
</feature>
<protein>
    <recommendedName>
        <fullName evidence="2">TadE-like domain-containing protein</fullName>
    </recommendedName>
</protein>
<dbReference type="RefSeq" id="WP_047877102.1">
    <property type="nucleotide sequence ID" value="NZ_LDOT01000002.1"/>
</dbReference>
<evidence type="ECO:0000256" key="1">
    <source>
        <dbReference type="SAM" id="Phobius"/>
    </source>
</evidence>
<dbReference type="OrthoDB" id="6555614at2"/>
<keyword evidence="1" id="KW-1133">Transmembrane helix</keyword>
<comment type="caution">
    <text evidence="3">The sequence shown here is derived from an EMBL/GenBank/DDBJ whole genome shotgun (WGS) entry which is preliminary data.</text>
</comment>
<keyword evidence="1" id="KW-0812">Transmembrane</keyword>
<feature type="transmembrane region" description="Helical" evidence="1">
    <location>
        <begin position="15"/>
        <end position="35"/>
    </location>
</feature>
<dbReference type="Pfam" id="PF07811">
    <property type="entry name" value="TadE"/>
    <property type="match status" value="1"/>
</dbReference>